<dbReference type="STRING" id="643648.Slip_1152"/>
<protein>
    <submittedName>
        <fullName evidence="1">Uncharacterized protein</fullName>
    </submittedName>
</protein>
<gene>
    <name evidence="1" type="ordered locus">Slip_1152</name>
</gene>
<sequence length="60" mass="6828">MWQDLYKLVFHYLLSLHNAKLSPYNCVKIVSQGKAPGKMVLSKKTKTEEVSCNGSIPCYH</sequence>
<evidence type="ECO:0000313" key="1">
    <source>
        <dbReference type="EMBL" id="ADI01926.1"/>
    </source>
</evidence>
<reference evidence="2" key="1">
    <citation type="journal article" date="2010" name="Stand. Genomic Sci.">
        <title>Complete genome sequence of Syntrophothermus lipocalidus type strain (TGB-C1T).</title>
        <authorList>
            <consortium name="US DOE Joint Genome Institute (JGI-PGF)"/>
            <person name="Djao O."/>
            <person name="Zhang X."/>
            <person name="Lucas S."/>
            <person name="Lapidus A."/>
            <person name="Glavina Del Rio T."/>
            <person name="Nolan M."/>
            <person name="Tice H."/>
            <person name="Cheng J."/>
            <person name="Han C."/>
            <person name="Tapia R."/>
            <person name="Goodwin L."/>
            <person name="Pitluck S."/>
            <person name="Liolios K."/>
            <person name="Ivanova N."/>
            <person name="Mavromatis K."/>
            <person name="Mikhailova N."/>
            <person name="Ovchinnikova G."/>
            <person name="Pati A."/>
            <person name="Brambilla E."/>
            <person name="Chen A."/>
            <person name="Palaniappan K."/>
            <person name="Land M."/>
            <person name="Hauser L."/>
            <person name="Chang Y."/>
            <person name="Jeffries C."/>
            <person name="Rohde M."/>
            <person name="Sikorski J."/>
            <person name="Spring S."/>
            <person name="Goker M."/>
            <person name="Detter J."/>
            <person name="Woyke T."/>
            <person name="Bristow J."/>
            <person name="Eisen J."/>
            <person name="Markowitz V."/>
            <person name="Hugenholtz P."/>
            <person name="Kyrpides N."/>
            <person name="Klenk H."/>
        </authorList>
    </citation>
    <scope>NUCLEOTIDE SEQUENCE [LARGE SCALE GENOMIC DNA]</scope>
    <source>
        <strain evidence="2">DSM 12680 / TGB-C1</strain>
    </source>
</reference>
<dbReference type="AlphaFoldDB" id="D7CMJ1"/>
<dbReference type="Proteomes" id="UP000000378">
    <property type="component" value="Chromosome"/>
</dbReference>
<name>D7CMJ1_SYNLT</name>
<reference evidence="1 2" key="2">
    <citation type="journal article" date="2010" name="Stand. Genomic Sci.">
        <title>Complete genome sequence of Syntrophothermus lipocalidus type strain (TGB-C1).</title>
        <authorList>
            <person name="Djao O.D."/>
            <person name="Zhang X."/>
            <person name="Lucas S."/>
            <person name="Lapidus A."/>
            <person name="Del Rio T.G."/>
            <person name="Nolan M."/>
            <person name="Tice H."/>
            <person name="Cheng J.F."/>
            <person name="Han C."/>
            <person name="Tapia R."/>
            <person name="Goodwin L."/>
            <person name="Pitluck S."/>
            <person name="Liolios K."/>
            <person name="Ivanova N."/>
            <person name="Mavromatis K."/>
            <person name="Mikhailova N."/>
            <person name="Ovchinnikova G."/>
            <person name="Pati A."/>
            <person name="Brambilla E."/>
            <person name="Chen A."/>
            <person name="Palaniappan K."/>
            <person name="Land M."/>
            <person name="Hauser L."/>
            <person name="Chang Y.J."/>
            <person name="Jeffries C.D."/>
            <person name="Rohde M."/>
            <person name="Sikorski J."/>
            <person name="Spring S."/>
            <person name="Goker M."/>
            <person name="Detter J.C."/>
            <person name="Woyke T."/>
            <person name="Bristow J."/>
            <person name="Eisen J.A."/>
            <person name="Markowitz V."/>
            <person name="Hugenholtz P."/>
            <person name="Kyrpides N.C."/>
            <person name="Klenk H.P."/>
        </authorList>
    </citation>
    <scope>NUCLEOTIDE SEQUENCE [LARGE SCALE GENOMIC DNA]</scope>
    <source>
        <strain evidence="2">DSM 12680 / TGB-C1</strain>
    </source>
</reference>
<organism evidence="1 2">
    <name type="scientific">Syntrophothermus lipocalidus (strain DSM 12680 / TGB-C1)</name>
    <dbReference type="NCBI Taxonomy" id="643648"/>
    <lineage>
        <taxon>Bacteria</taxon>
        <taxon>Bacillati</taxon>
        <taxon>Bacillota</taxon>
        <taxon>Clostridia</taxon>
        <taxon>Eubacteriales</taxon>
        <taxon>Syntrophomonadaceae</taxon>
        <taxon>Syntrophothermus</taxon>
    </lineage>
</organism>
<evidence type="ECO:0000313" key="2">
    <source>
        <dbReference type="Proteomes" id="UP000000378"/>
    </source>
</evidence>
<dbReference type="EMBL" id="CP002048">
    <property type="protein sequence ID" value="ADI01926.1"/>
    <property type="molecule type" value="Genomic_DNA"/>
</dbReference>
<accession>D7CMJ1</accession>
<dbReference type="HOGENOM" id="CLU_2940220_0_0_9"/>
<proteinExistence type="predicted"/>
<dbReference type="KEGG" id="slp:Slip_1152"/>
<keyword evidence="2" id="KW-1185">Reference proteome</keyword>